<keyword evidence="4" id="KW-1003">Cell membrane</keyword>
<dbReference type="AlphaFoldDB" id="A0A0H5RSH1"/>
<dbReference type="InterPro" id="IPR045861">
    <property type="entry name" value="CorA_cytoplasmic_dom"/>
</dbReference>
<dbReference type="SUPFAM" id="SSF144083">
    <property type="entry name" value="Magnesium transport protein CorA, transmembrane region"/>
    <property type="match status" value="1"/>
</dbReference>
<keyword evidence="3" id="KW-0813">Transport</keyword>
<reference evidence="10" key="1">
    <citation type="submission" date="2015-07" db="EMBL/GenBank/DDBJ databases">
        <authorList>
            <person name="Urmite Genomes"/>
        </authorList>
    </citation>
    <scope>NUCLEOTIDE SEQUENCE [LARGE SCALE GENOMIC DNA]</scope>
    <source>
        <strain evidence="10">type strain: ATCC 49404</strain>
    </source>
</reference>
<keyword evidence="6 8" id="KW-1133">Transmembrane helix</keyword>
<keyword evidence="10" id="KW-1185">Reference proteome</keyword>
<organism evidence="9 10">
    <name type="scientific">Mycolicibacterium neworleansense</name>
    <dbReference type="NCBI Taxonomy" id="146018"/>
    <lineage>
        <taxon>Bacteria</taxon>
        <taxon>Bacillati</taxon>
        <taxon>Actinomycetota</taxon>
        <taxon>Actinomycetes</taxon>
        <taxon>Mycobacteriales</taxon>
        <taxon>Mycobacteriaceae</taxon>
        <taxon>Mycolicibacterium</taxon>
    </lineage>
</organism>
<evidence type="ECO:0000256" key="5">
    <source>
        <dbReference type="ARBA" id="ARBA00022692"/>
    </source>
</evidence>
<accession>A0A0H5RSH1</accession>
<comment type="subcellular location">
    <subcellularLocation>
        <location evidence="1">Cell membrane</location>
        <topology evidence="1">Multi-pass membrane protein</topology>
    </subcellularLocation>
</comment>
<dbReference type="RefSeq" id="WP_090516680.1">
    <property type="nucleotide sequence ID" value="NZ_CWKH01000002.1"/>
</dbReference>
<keyword evidence="5 8" id="KW-0812">Transmembrane</keyword>
<dbReference type="PANTHER" id="PTHR46494">
    <property type="entry name" value="CORA FAMILY METAL ION TRANSPORTER (EUROFUNG)"/>
    <property type="match status" value="1"/>
</dbReference>
<gene>
    <name evidence="9" type="ORF">BN2156_03996</name>
</gene>
<dbReference type="GO" id="GO:0000287">
    <property type="term" value="F:magnesium ion binding"/>
    <property type="evidence" value="ECO:0007669"/>
    <property type="project" value="TreeGrafter"/>
</dbReference>
<dbReference type="Proteomes" id="UP000199147">
    <property type="component" value="Unassembled WGS sequence"/>
</dbReference>
<comment type="similarity">
    <text evidence="2">Belongs to the CorA metal ion transporter (MIT) (TC 1.A.35) family.</text>
</comment>
<dbReference type="Gene3D" id="3.30.460.20">
    <property type="entry name" value="CorA soluble domain-like"/>
    <property type="match status" value="1"/>
</dbReference>
<dbReference type="CDD" id="cd12822">
    <property type="entry name" value="TmCorA-like"/>
    <property type="match status" value="1"/>
</dbReference>
<evidence type="ECO:0000256" key="2">
    <source>
        <dbReference type="ARBA" id="ARBA00009765"/>
    </source>
</evidence>
<dbReference type="GO" id="GO:0005886">
    <property type="term" value="C:plasma membrane"/>
    <property type="evidence" value="ECO:0007669"/>
    <property type="project" value="UniProtKB-SubCell"/>
</dbReference>
<dbReference type="OrthoDB" id="9803416at2"/>
<evidence type="ECO:0000256" key="3">
    <source>
        <dbReference type="ARBA" id="ARBA00022448"/>
    </source>
</evidence>
<sequence>MKQVRGRVWRSGQPVDDGFTFSAISDCLADEDTLVWADIYDPDHDALRDLAKELGLNIWAVEDAVAPKERTKVSVYHTHTFFTVYAVDTREPHQGAAPNTSLLVKHRISAFVLPRGLITVRLPSVNGDATEFDMNQVSQRFDDLGGQRYGVGSLVHGLLDVVVDGHFEAVEALDEAIEGLEDELFDDGGPRRGLQRRTFQLRKDLVELRRVVLPMREVVSTIQHRRLDSPTSPELDPLYADLYDHVLRASEWTESLRDMVTTVFETNLSLQDARLNTVMKKLTGWAAIIAVPTAITGFYGQNVMYPGINTVVGFIASTALIVVLVILLYVMFKRRDWL</sequence>
<name>A0A0H5RSH1_9MYCO</name>
<dbReference type="PANTHER" id="PTHR46494:SF1">
    <property type="entry name" value="CORA FAMILY METAL ION TRANSPORTER (EUROFUNG)"/>
    <property type="match status" value="1"/>
</dbReference>
<evidence type="ECO:0000256" key="1">
    <source>
        <dbReference type="ARBA" id="ARBA00004651"/>
    </source>
</evidence>
<dbReference type="SUPFAM" id="SSF143865">
    <property type="entry name" value="CorA soluble domain-like"/>
    <property type="match status" value="1"/>
</dbReference>
<evidence type="ECO:0000313" key="10">
    <source>
        <dbReference type="Proteomes" id="UP000199147"/>
    </source>
</evidence>
<evidence type="ECO:0000256" key="7">
    <source>
        <dbReference type="ARBA" id="ARBA00023136"/>
    </source>
</evidence>
<dbReference type="EMBL" id="CWKH01000002">
    <property type="protein sequence ID" value="CRZ17115.1"/>
    <property type="molecule type" value="Genomic_DNA"/>
</dbReference>
<feature type="transmembrane region" description="Helical" evidence="8">
    <location>
        <begin position="282"/>
        <end position="299"/>
    </location>
</feature>
<feature type="transmembrane region" description="Helical" evidence="8">
    <location>
        <begin position="311"/>
        <end position="332"/>
    </location>
</feature>
<dbReference type="GO" id="GO:0015087">
    <property type="term" value="F:cobalt ion transmembrane transporter activity"/>
    <property type="evidence" value="ECO:0007669"/>
    <property type="project" value="TreeGrafter"/>
</dbReference>
<evidence type="ECO:0000313" key="9">
    <source>
        <dbReference type="EMBL" id="CRZ17115.1"/>
    </source>
</evidence>
<proteinExistence type="inferred from homology"/>
<dbReference type="InterPro" id="IPR045863">
    <property type="entry name" value="CorA_TM1_TM2"/>
</dbReference>
<dbReference type="GO" id="GO:0015095">
    <property type="term" value="F:magnesium ion transmembrane transporter activity"/>
    <property type="evidence" value="ECO:0007669"/>
    <property type="project" value="TreeGrafter"/>
</dbReference>
<evidence type="ECO:0000256" key="4">
    <source>
        <dbReference type="ARBA" id="ARBA00022475"/>
    </source>
</evidence>
<dbReference type="Gene3D" id="1.20.58.340">
    <property type="entry name" value="Magnesium transport protein CorA, transmembrane region"/>
    <property type="match status" value="2"/>
</dbReference>
<dbReference type="Pfam" id="PF01544">
    <property type="entry name" value="CorA"/>
    <property type="match status" value="1"/>
</dbReference>
<evidence type="ECO:0000256" key="8">
    <source>
        <dbReference type="SAM" id="Phobius"/>
    </source>
</evidence>
<dbReference type="InterPro" id="IPR002523">
    <property type="entry name" value="MgTranspt_CorA/ZnTranspt_ZntB"/>
</dbReference>
<dbReference type="STRING" id="146018.BN2156_03996"/>
<evidence type="ECO:0000256" key="6">
    <source>
        <dbReference type="ARBA" id="ARBA00022989"/>
    </source>
</evidence>
<protein>
    <submittedName>
        <fullName evidence="9">Magnesium transporter</fullName>
    </submittedName>
</protein>
<keyword evidence="7 8" id="KW-0472">Membrane</keyword>
<dbReference type="GO" id="GO:0050897">
    <property type="term" value="F:cobalt ion binding"/>
    <property type="evidence" value="ECO:0007669"/>
    <property type="project" value="TreeGrafter"/>
</dbReference>